<evidence type="ECO:0000256" key="1">
    <source>
        <dbReference type="SAM" id="Phobius"/>
    </source>
</evidence>
<sequence length="133" mass="15661">MCMFKPKHLFHYDETTGMGTVSLIQHDLYVDNLRSWEIEQMEFDKGELDKYHDQQPPAYCPVDNDQAPPPRYQLQQQHGSHHYMDHKNNKCLPLPVTTPRRKLTRFSRLRTHMFIITLCLVLLGLHTMASHCG</sequence>
<reference evidence="3 5" key="3">
    <citation type="journal article" date="2016" name="Proc. Natl. Acad. Sci. U.S.A.">
        <title>Comparative genomics of biotechnologically important yeasts.</title>
        <authorList>
            <person name="Riley R."/>
            <person name="Haridas S."/>
            <person name="Wolfe K.H."/>
            <person name="Lopes M.R."/>
            <person name="Hittinger C.T."/>
            <person name="Goeker M."/>
            <person name="Salamov A.A."/>
            <person name="Wisecaver J.H."/>
            <person name="Long T.M."/>
            <person name="Calvey C.H."/>
            <person name="Aerts A.L."/>
            <person name="Barry K.W."/>
            <person name="Choi C."/>
            <person name="Clum A."/>
            <person name="Coughlan A.Y."/>
            <person name="Deshpande S."/>
            <person name="Douglass A.P."/>
            <person name="Hanson S.J."/>
            <person name="Klenk H.-P."/>
            <person name="LaButti K.M."/>
            <person name="Lapidus A."/>
            <person name="Lindquist E.A."/>
            <person name="Lipzen A.M."/>
            <person name="Meier-Kolthoff J.P."/>
            <person name="Ohm R.A."/>
            <person name="Otillar R.P."/>
            <person name="Pangilinan J.L."/>
            <person name="Peng Y."/>
            <person name="Rokas A."/>
            <person name="Rosa C.A."/>
            <person name="Scheuner C."/>
            <person name="Sibirny A.A."/>
            <person name="Slot J.C."/>
            <person name="Stielow J.B."/>
            <person name="Sun H."/>
            <person name="Kurtzman C.P."/>
            <person name="Blackwell M."/>
            <person name="Grigoriev I.V."/>
            <person name="Jeffries T.W."/>
        </authorList>
    </citation>
    <scope>NUCLEOTIDE SEQUENCE [LARGE SCALE GENOMIC DNA]</scope>
    <source>
        <strain evidence="5">ATCC 18201 / CBS 1600 / BCRC 20928 / JCM 3617 / NBRC 0987 / NRRL Y-1542</strain>
        <strain evidence="3">NRRL Y-1542</strain>
    </source>
</reference>
<evidence type="ECO:0000313" key="2">
    <source>
        <dbReference type="EMBL" id="CEP24538.1"/>
    </source>
</evidence>
<dbReference type="EMBL" id="CDQK01000006">
    <property type="protein sequence ID" value="CEP24538.1"/>
    <property type="molecule type" value="Genomic_DNA"/>
</dbReference>
<reference evidence="4" key="2">
    <citation type="journal article" date="2015" name="J. Biotechnol.">
        <title>The structure of the Cyberlindnera jadinii genome and its relation to Candida utilis analyzed by the occurrence of single nucleotide polymorphisms.</title>
        <authorList>
            <person name="Rupp O."/>
            <person name="Brinkrolf K."/>
            <person name="Buerth C."/>
            <person name="Kunigo M."/>
            <person name="Schneider J."/>
            <person name="Jaenicke S."/>
            <person name="Goesmann A."/>
            <person name="Puehler A."/>
            <person name="Jaeger K.-E."/>
            <person name="Ernst J.F."/>
        </authorList>
    </citation>
    <scope>NUCLEOTIDE SEQUENCE [LARGE SCALE GENOMIC DNA]</scope>
    <source>
        <strain evidence="4">ATCC 18201 / CBS 1600 / BCRC 20928 / JCM 3617 / NBRC 0987 / NRRL Y-1542</strain>
    </source>
</reference>
<proteinExistence type="predicted"/>
<keyword evidence="1" id="KW-0472">Membrane</keyword>
<evidence type="ECO:0000313" key="5">
    <source>
        <dbReference type="Proteomes" id="UP000094389"/>
    </source>
</evidence>
<feature type="transmembrane region" description="Helical" evidence="1">
    <location>
        <begin position="109"/>
        <end position="129"/>
    </location>
</feature>
<keyword evidence="5" id="KW-1185">Reference proteome</keyword>
<keyword evidence="1" id="KW-0812">Transmembrane</keyword>
<accession>A0A1E4S1H3</accession>
<dbReference type="RefSeq" id="XP_020070378.1">
    <property type="nucleotide sequence ID" value="XM_020215139.1"/>
</dbReference>
<organism evidence="2 4">
    <name type="scientific">Cyberlindnera jadinii (strain ATCC 18201 / CBS 1600 / BCRC 20928 / JCM 3617 / NBRC 0987 / NRRL Y-1542)</name>
    <name type="common">Torula yeast</name>
    <name type="synonym">Candida utilis</name>
    <dbReference type="NCBI Taxonomy" id="983966"/>
    <lineage>
        <taxon>Eukaryota</taxon>
        <taxon>Fungi</taxon>
        <taxon>Dikarya</taxon>
        <taxon>Ascomycota</taxon>
        <taxon>Saccharomycotina</taxon>
        <taxon>Saccharomycetes</taxon>
        <taxon>Phaffomycetales</taxon>
        <taxon>Phaffomycetaceae</taxon>
        <taxon>Cyberlindnera</taxon>
    </lineage>
</organism>
<accession>A0A0H5C8J7</accession>
<dbReference type="EMBL" id="KV453931">
    <property type="protein sequence ID" value="ODV73339.1"/>
    <property type="molecule type" value="Genomic_DNA"/>
</dbReference>
<dbReference type="Proteomes" id="UP000094389">
    <property type="component" value="Unassembled WGS sequence"/>
</dbReference>
<dbReference type="Proteomes" id="UP000038830">
    <property type="component" value="Unassembled WGS sequence"/>
</dbReference>
<gene>
    <name evidence="2" type="ORF">BN1211_5372</name>
    <name evidence="3" type="ORF">CYBJADRAFT_167915</name>
</gene>
<evidence type="ECO:0000313" key="4">
    <source>
        <dbReference type="Proteomes" id="UP000038830"/>
    </source>
</evidence>
<dbReference type="AlphaFoldDB" id="A0A0H5C8J7"/>
<protein>
    <submittedName>
        <fullName evidence="2">Uncharacterized protein</fullName>
    </submittedName>
</protein>
<evidence type="ECO:0000313" key="3">
    <source>
        <dbReference type="EMBL" id="ODV73339.1"/>
    </source>
</evidence>
<dbReference type="OrthoDB" id="10640357at2759"/>
<reference evidence="2" key="1">
    <citation type="submission" date="2014-12" db="EMBL/GenBank/DDBJ databases">
        <authorList>
            <person name="Jaenicke S."/>
        </authorList>
    </citation>
    <scope>NUCLEOTIDE SEQUENCE [LARGE SCALE GENOMIC DNA]</scope>
    <source>
        <strain evidence="2">CBS1600</strain>
    </source>
</reference>
<dbReference type="GeneID" id="30989535"/>
<keyword evidence="1" id="KW-1133">Transmembrane helix</keyword>
<name>A0A0H5C8J7_CYBJN</name>